<gene>
    <name evidence="1" type="ORF">EVAR_74552_1</name>
</gene>
<comment type="caution">
    <text evidence="1">The sequence shown here is derived from an EMBL/GenBank/DDBJ whole genome shotgun (WGS) entry which is preliminary data.</text>
</comment>
<sequence length="182" mass="20329">MGDPSQSKWSPPPMDIHNSREVTSALLAEETGCRREEWGNEGGMGWWRREWANGAFHQWAKDNSGNCYFTNVTERGPERPHMSRGVRVSGTSAPWVGHLPAARRVPDDATILDGTLLCVARMHSFGMVYKTRILRRILPSTPSNRASSMASICLMMVPVSSFMNEIDFGQIVLSVEGLSDQY</sequence>
<accession>A0A4C1TEU0</accession>
<organism evidence="1 2">
    <name type="scientific">Eumeta variegata</name>
    <name type="common">Bagworm moth</name>
    <name type="synonym">Eumeta japonica</name>
    <dbReference type="NCBI Taxonomy" id="151549"/>
    <lineage>
        <taxon>Eukaryota</taxon>
        <taxon>Metazoa</taxon>
        <taxon>Ecdysozoa</taxon>
        <taxon>Arthropoda</taxon>
        <taxon>Hexapoda</taxon>
        <taxon>Insecta</taxon>
        <taxon>Pterygota</taxon>
        <taxon>Neoptera</taxon>
        <taxon>Endopterygota</taxon>
        <taxon>Lepidoptera</taxon>
        <taxon>Glossata</taxon>
        <taxon>Ditrysia</taxon>
        <taxon>Tineoidea</taxon>
        <taxon>Psychidae</taxon>
        <taxon>Oiketicinae</taxon>
        <taxon>Eumeta</taxon>
    </lineage>
</organism>
<reference evidence="1 2" key="1">
    <citation type="journal article" date="2019" name="Commun. Biol.">
        <title>The bagworm genome reveals a unique fibroin gene that provides high tensile strength.</title>
        <authorList>
            <person name="Kono N."/>
            <person name="Nakamura H."/>
            <person name="Ohtoshi R."/>
            <person name="Tomita M."/>
            <person name="Numata K."/>
            <person name="Arakawa K."/>
        </authorList>
    </citation>
    <scope>NUCLEOTIDE SEQUENCE [LARGE SCALE GENOMIC DNA]</scope>
</reference>
<dbReference type="EMBL" id="BGZK01000048">
    <property type="protein sequence ID" value="GBP11927.1"/>
    <property type="molecule type" value="Genomic_DNA"/>
</dbReference>
<protein>
    <submittedName>
        <fullName evidence="1">Uncharacterized protein</fullName>
    </submittedName>
</protein>
<name>A0A4C1TEU0_EUMVA</name>
<dbReference type="Proteomes" id="UP000299102">
    <property type="component" value="Unassembled WGS sequence"/>
</dbReference>
<dbReference type="AlphaFoldDB" id="A0A4C1TEU0"/>
<proteinExistence type="predicted"/>
<keyword evidence="2" id="KW-1185">Reference proteome</keyword>
<evidence type="ECO:0000313" key="1">
    <source>
        <dbReference type="EMBL" id="GBP11927.1"/>
    </source>
</evidence>
<evidence type="ECO:0000313" key="2">
    <source>
        <dbReference type="Proteomes" id="UP000299102"/>
    </source>
</evidence>